<sequence length="56" mass="6168">MTPPARRAEAWKRLVNGLPDGFYAQAATEIDLSDAPKFADAIINNQVQGRTLVKIK</sequence>
<accession>A0A379TJL9</accession>
<organism evidence="1 2">
    <name type="scientific">Salmonella enterica subsp. arizonae</name>
    <dbReference type="NCBI Taxonomy" id="59203"/>
    <lineage>
        <taxon>Bacteria</taxon>
        <taxon>Pseudomonadati</taxon>
        <taxon>Pseudomonadota</taxon>
        <taxon>Gammaproteobacteria</taxon>
        <taxon>Enterobacterales</taxon>
        <taxon>Enterobacteriaceae</taxon>
        <taxon>Salmonella</taxon>
    </lineage>
</organism>
<dbReference type="Gene3D" id="3.90.180.10">
    <property type="entry name" value="Medium-chain alcohol dehydrogenases, catalytic domain"/>
    <property type="match status" value="1"/>
</dbReference>
<proteinExistence type="predicted"/>
<evidence type="ECO:0000313" key="1">
    <source>
        <dbReference type="EMBL" id="SUG50674.1"/>
    </source>
</evidence>
<gene>
    <name evidence="1" type="primary">yhdH_1</name>
    <name evidence="1" type="ORF">NCTC7303_02975</name>
</gene>
<keyword evidence="1" id="KW-0560">Oxidoreductase</keyword>
<dbReference type="AlphaFoldDB" id="A0A379TJL9"/>
<dbReference type="Proteomes" id="UP000255443">
    <property type="component" value="Unassembled WGS sequence"/>
</dbReference>
<name>A0A379TJL9_SALER</name>
<dbReference type="EC" id="1.6.5.-" evidence="1"/>
<protein>
    <submittedName>
        <fullName evidence="1">Oxidoreductase</fullName>
        <ecNumber evidence="1">1.6.5.-</ecNumber>
    </submittedName>
</protein>
<evidence type="ECO:0000313" key="2">
    <source>
        <dbReference type="Proteomes" id="UP000255443"/>
    </source>
</evidence>
<dbReference type="Gene3D" id="3.40.50.720">
    <property type="entry name" value="NAD(P)-binding Rossmann-like Domain"/>
    <property type="match status" value="1"/>
</dbReference>
<dbReference type="GO" id="GO:0016491">
    <property type="term" value="F:oxidoreductase activity"/>
    <property type="evidence" value="ECO:0007669"/>
    <property type="project" value="UniProtKB-KW"/>
</dbReference>
<reference evidence="1 2" key="1">
    <citation type="submission" date="2018-06" db="EMBL/GenBank/DDBJ databases">
        <authorList>
            <consortium name="Pathogen Informatics"/>
            <person name="Doyle S."/>
        </authorList>
    </citation>
    <scope>NUCLEOTIDE SEQUENCE [LARGE SCALE GENOMIC DNA]</scope>
    <source>
        <strain evidence="1 2">NCTC7303</strain>
    </source>
</reference>
<dbReference type="EMBL" id="UGXC01000003">
    <property type="protein sequence ID" value="SUG50674.1"/>
    <property type="molecule type" value="Genomic_DNA"/>
</dbReference>